<sequence length="109" mass="11637">MAYQALRTAMTDATDSVPGTDPDRAGFTTALAAARDQLVLAAGIITGTVTDLVGAIGRHVLAHLLPARRIRTKDRIVKRAISKYNARGPTIDRTTYKATINTTMLTSSP</sequence>
<organism evidence="1 2">
    <name type="scientific">Streptomyces milbemycinicus</name>
    <dbReference type="NCBI Taxonomy" id="476552"/>
    <lineage>
        <taxon>Bacteria</taxon>
        <taxon>Bacillati</taxon>
        <taxon>Actinomycetota</taxon>
        <taxon>Actinomycetes</taxon>
        <taxon>Kitasatosporales</taxon>
        <taxon>Streptomycetaceae</taxon>
        <taxon>Streptomyces</taxon>
    </lineage>
</organism>
<gene>
    <name evidence="1" type="ORF">ACI2L5_53225</name>
</gene>
<name>A0ABW8M5T8_9ACTN</name>
<evidence type="ECO:0000313" key="2">
    <source>
        <dbReference type="Proteomes" id="UP001620295"/>
    </source>
</evidence>
<proteinExistence type="predicted"/>
<dbReference type="EMBL" id="JBJDQH010000207">
    <property type="protein sequence ID" value="MFK4273544.1"/>
    <property type="molecule type" value="Genomic_DNA"/>
</dbReference>
<evidence type="ECO:0008006" key="3">
    <source>
        <dbReference type="Google" id="ProtNLM"/>
    </source>
</evidence>
<keyword evidence="2" id="KW-1185">Reference proteome</keyword>
<reference evidence="1 2" key="1">
    <citation type="submission" date="2024-11" db="EMBL/GenBank/DDBJ databases">
        <title>The Natural Products Discovery Center: Release of the First 8490 Sequenced Strains for Exploring Actinobacteria Biosynthetic Diversity.</title>
        <authorList>
            <person name="Kalkreuter E."/>
            <person name="Kautsar S.A."/>
            <person name="Yang D."/>
            <person name="Bader C.D."/>
            <person name="Teijaro C.N."/>
            <person name="Fluegel L."/>
            <person name="Davis C.M."/>
            <person name="Simpson J.R."/>
            <person name="Lauterbach L."/>
            <person name="Steele A.D."/>
            <person name="Gui C."/>
            <person name="Meng S."/>
            <person name="Li G."/>
            <person name="Viehrig K."/>
            <person name="Ye F."/>
            <person name="Su P."/>
            <person name="Kiefer A.F."/>
            <person name="Nichols A."/>
            <person name="Cepeda A.J."/>
            <person name="Yan W."/>
            <person name="Fan B."/>
            <person name="Jiang Y."/>
            <person name="Adhikari A."/>
            <person name="Zheng C.-J."/>
            <person name="Schuster L."/>
            <person name="Cowan T.M."/>
            <person name="Smanski M.J."/>
            <person name="Chevrette M.G."/>
            <person name="De Carvalho L.P.S."/>
            <person name="Shen B."/>
        </authorList>
    </citation>
    <scope>NUCLEOTIDE SEQUENCE [LARGE SCALE GENOMIC DNA]</scope>
    <source>
        <strain evidence="1 2">NPDC020863</strain>
    </source>
</reference>
<accession>A0ABW8M5T8</accession>
<evidence type="ECO:0000313" key="1">
    <source>
        <dbReference type="EMBL" id="MFK4273544.1"/>
    </source>
</evidence>
<dbReference type="RefSeq" id="WP_079105640.1">
    <property type="nucleotide sequence ID" value="NZ_JBJDQH010000207.1"/>
</dbReference>
<dbReference type="Proteomes" id="UP001620295">
    <property type="component" value="Unassembled WGS sequence"/>
</dbReference>
<protein>
    <recommendedName>
        <fullName evidence="3">Transposase</fullName>
    </recommendedName>
</protein>
<comment type="caution">
    <text evidence="1">The sequence shown here is derived from an EMBL/GenBank/DDBJ whole genome shotgun (WGS) entry which is preliminary data.</text>
</comment>